<keyword evidence="1" id="KW-0812">Transmembrane</keyword>
<evidence type="ECO:0000313" key="3">
    <source>
        <dbReference type="Proteomes" id="UP001431209"/>
    </source>
</evidence>
<keyword evidence="3" id="KW-1185">Reference proteome</keyword>
<keyword evidence="1" id="KW-1133">Transmembrane helix</keyword>
<comment type="caution">
    <text evidence="2">The sequence shown here is derived from an EMBL/GenBank/DDBJ whole genome shotgun (WGS) entry which is preliminary data.</text>
</comment>
<evidence type="ECO:0000256" key="1">
    <source>
        <dbReference type="SAM" id="Phobius"/>
    </source>
</evidence>
<reference evidence="2 3" key="1">
    <citation type="submission" date="2024-03" db="EMBL/GenBank/DDBJ databases">
        <title>The Acrasis kona genome and developmental transcriptomes reveal deep origins of eukaryotic multicellular pathways.</title>
        <authorList>
            <person name="Sheikh S."/>
            <person name="Fu C.-J."/>
            <person name="Brown M.W."/>
            <person name="Baldauf S.L."/>
        </authorList>
    </citation>
    <scope>NUCLEOTIDE SEQUENCE [LARGE SCALE GENOMIC DNA]</scope>
    <source>
        <strain evidence="2 3">ATCC MYA-3509</strain>
    </source>
</reference>
<sequence length="210" mass="23141">MKVILSPATENIVAFLFNFLALLGINGIMEVKRRNNLLTTNERAEAFDESFAINNIPTNGPLVWLLKINVSHTNARAIMLFYSVLCCMVGIKVTSIRSTQNAMGFNQKERFLSLELYDRSYVGNSGNMVIYDASAPYPGIAEVAPGVIPNALDYCLGIYSTSRHLHIDTLRDGANTPSILFAPPPAGQADPIYFLRAVADNAFGNPKFYK</sequence>
<dbReference type="EMBL" id="JAOPGA020001802">
    <property type="protein sequence ID" value="KAL0491441.1"/>
    <property type="molecule type" value="Genomic_DNA"/>
</dbReference>
<accession>A0AAW2ZNL3</accession>
<feature type="transmembrane region" description="Helical" evidence="1">
    <location>
        <begin position="12"/>
        <end position="29"/>
    </location>
</feature>
<dbReference type="Proteomes" id="UP001431209">
    <property type="component" value="Unassembled WGS sequence"/>
</dbReference>
<organism evidence="2 3">
    <name type="scientific">Acrasis kona</name>
    <dbReference type="NCBI Taxonomy" id="1008807"/>
    <lineage>
        <taxon>Eukaryota</taxon>
        <taxon>Discoba</taxon>
        <taxon>Heterolobosea</taxon>
        <taxon>Tetramitia</taxon>
        <taxon>Eutetramitia</taxon>
        <taxon>Acrasidae</taxon>
        <taxon>Acrasis</taxon>
    </lineage>
</organism>
<protein>
    <submittedName>
        <fullName evidence="2">ProS</fullName>
    </submittedName>
</protein>
<proteinExistence type="predicted"/>
<dbReference type="AlphaFoldDB" id="A0AAW2ZNL3"/>
<keyword evidence="1" id="KW-0472">Membrane</keyword>
<evidence type="ECO:0000313" key="2">
    <source>
        <dbReference type="EMBL" id="KAL0491441.1"/>
    </source>
</evidence>
<name>A0AAW2ZNL3_9EUKA</name>
<gene>
    <name evidence="2" type="ORF">AKO1_000865</name>
</gene>